<dbReference type="Pfam" id="PF11335">
    <property type="entry name" value="DUF3137"/>
    <property type="match status" value="1"/>
</dbReference>
<keyword evidence="1" id="KW-0472">Membrane</keyword>
<proteinExistence type="predicted"/>
<accession>A0AAE3VS21</accession>
<keyword evidence="1" id="KW-0812">Transmembrane</keyword>
<evidence type="ECO:0000256" key="1">
    <source>
        <dbReference type="SAM" id="Phobius"/>
    </source>
</evidence>
<name>A0AAE3VS21_9HYPH</name>
<keyword evidence="1" id="KW-1133">Transmembrane helix</keyword>
<reference evidence="2" key="1">
    <citation type="submission" date="2023-07" db="EMBL/GenBank/DDBJ databases">
        <title>Genomic Encyclopedia of Type Strains, Phase IV (KMG-IV): sequencing the most valuable type-strain genomes for metagenomic binning, comparative biology and taxonomic classification.</title>
        <authorList>
            <person name="Goeker M."/>
        </authorList>
    </citation>
    <scope>NUCLEOTIDE SEQUENCE</scope>
    <source>
        <strain evidence="2">DSM 21202</strain>
    </source>
</reference>
<dbReference type="Proteomes" id="UP001229244">
    <property type="component" value="Unassembled WGS sequence"/>
</dbReference>
<evidence type="ECO:0000313" key="3">
    <source>
        <dbReference type="Proteomes" id="UP001229244"/>
    </source>
</evidence>
<gene>
    <name evidence="2" type="ORF">J2S73_003811</name>
</gene>
<dbReference type="AlphaFoldDB" id="A0AAE3VS21"/>
<protein>
    <recommendedName>
        <fullName evidence="4">DUF3137 domain-containing protein</fullName>
    </recommendedName>
</protein>
<dbReference type="InterPro" id="IPR021484">
    <property type="entry name" value="DUF3137"/>
</dbReference>
<dbReference type="RefSeq" id="WP_306887245.1">
    <property type="nucleotide sequence ID" value="NZ_JAUSUL010000005.1"/>
</dbReference>
<evidence type="ECO:0000313" key="2">
    <source>
        <dbReference type="EMBL" id="MDQ0317327.1"/>
    </source>
</evidence>
<comment type="caution">
    <text evidence="2">The sequence shown here is derived from an EMBL/GenBank/DDBJ whole genome shotgun (WGS) entry which is preliminary data.</text>
</comment>
<sequence>MAEQGDRDEARYPAGFSSYFDDRIRPVLAELKVEEKRTRGAGKRWARNVLLVGLLPIAGAAWLGLGPMGGAWWPAVLAALVVLFVAGMGLAATSTAFDDTAREKILPLLFEFEARQSGVPAVRYRQNPADGFVDAVAFARLDLFPDPGGATRIEVRRGIDGGWNGVRYRMAHVLLESEGRSGTDNTSHRKTLFSGGLLEIDLPDALRETMPLIVFCTDRSDLGVFAALKSRTEIAGRPVERLRFPDPDVEEAYDVYTTDVAAAQAHFTPAFGRALLDVATDISGRPRPLAAAFNGGVFQLAIPGTDVPHRLSRGFLDIRVFNQGKDRIDAELAAALDDIALPRQVIDRLVPATA</sequence>
<evidence type="ECO:0008006" key="4">
    <source>
        <dbReference type="Google" id="ProtNLM"/>
    </source>
</evidence>
<organism evidence="2 3">
    <name type="scientific">Amorphus orientalis</name>
    <dbReference type="NCBI Taxonomy" id="649198"/>
    <lineage>
        <taxon>Bacteria</taxon>
        <taxon>Pseudomonadati</taxon>
        <taxon>Pseudomonadota</taxon>
        <taxon>Alphaproteobacteria</taxon>
        <taxon>Hyphomicrobiales</taxon>
        <taxon>Amorphaceae</taxon>
        <taxon>Amorphus</taxon>
    </lineage>
</organism>
<keyword evidence="3" id="KW-1185">Reference proteome</keyword>
<dbReference type="EMBL" id="JAUSUL010000005">
    <property type="protein sequence ID" value="MDQ0317327.1"/>
    <property type="molecule type" value="Genomic_DNA"/>
</dbReference>
<feature type="transmembrane region" description="Helical" evidence="1">
    <location>
        <begin position="45"/>
        <end position="65"/>
    </location>
</feature>
<feature type="transmembrane region" description="Helical" evidence="1">
    <location>
        <begin position="71"/>
        <end position="92"/>
    </location>
</feature>